<dbReference type="KEGG" id="crw:CROST_029150"/>
<dbReference type="Gene3D" id="3.90.226.10">
    <property type="entry name" value="2-enoyl-CoA Hydratase, Chain A, domain 1"/>
    <property type="match status" value="1"/>
</dbReference>
<keyword evidence="6" id="KW-0276">Fatty acid metabolism</keyword>
<evidence type="ECO:0000256" key="8">
    <source>
        <dbReference type="ARBA" id="ARBA00023098"/>
    </source>
</evidence>
<evidence type="ECO:0000256" key="2">
    <source>
        <dbReference type="ARBA" id="ARBA00011883"/>
    </source>
</evidence>
<comment type="catalytic activity">
    <reaction evidence="10">
        <text>N(6)-carboxybiotinyl-L-lysyl-[protein] + acetyl-CoA = N(6)-biotinyl-L-lysyl-[protein] + malonyl-CoA</text>
        <dbReference type="Rhea" id="RHEA:54728"/>
        <dbReference type="Rhea" id="RHEA-COMP:10505"/>
        <dbReference type="Rhea" id="RHEA-COMP:10506"/>
        <dbReference type="ChEBI" id="CHEBI:57288"/>
        <dbReference type="ChEBI" id="CHEBI:57384"/>
        <dbReference type="ChEBI" id="CHEBI:83144"/>
        <dbReference type="ChEBI" id="CHEBI:83145"/>
        <dbReference type="EC" id="2.1.3.15"/>
    </reaction>
</comment>
<dbReference type="GO" id="GO:0005524">
    <property type="term" value="F:ATP binding"/>
    <property type="evidence" value="ECO:0007669"/>
    <property type="project" value="UniProtKB-KW"/>
</dbReference>
<keyword evidence="4 11" id="KW-0808">Transferase</keyword>
<dbReference type="Proteomes" id="UP000190951">
    <property type="component" value="Chromosome"/>
</dbReference>
<keyword evidence="5" id="KW-0547">Nucleotide-binding</keyword>
<dbReference type="EMBL" id="CP096983">
    <property type="protein sequence ID" value="URZ12198.1"/>
    <property type="molecule type" value="Genomic_DNA"/>
</dbReference>
<dbReference type="GO" id="GO:2001295">
    <property type="term" value="P:malonyl-CoA biosynthetic process"/>
    <property type="evidence" value="ECO:0007669"/>
    <property type="project" value="UniProtKB-UniPathway"/>
</dbReference>
<evidence type="ECO:0000256" key="1">
    <source>
        <dbReference type="ARBA" id="ARBA00004956"/>
    </source>
</evidence>
<dbReference type="STRING" id="84029.CROST_19050"/>
<accession>A0A1S8MHV0</accession>
<dbReference type="NCBIfam" id="TIGR00513">
    <property type="entry name" value="accA"/>
    <property type="match status" value="1"/>
</dbReference>
<evidence type="ECO:0000256" key="9">
    <source>
        <dbReference type="ARBA" id="ARBA00023160"/>
    </source>
</evidence>
<dbReference type="PANTHER" id="PTHR42853:SF3">
    <property type="entry name" value="ACETYL-COENZYME A CARBOXYLASE CARBOXYL TRANSFERASE SUBUNIT ALPHA, CHLOROPLASTIC"/>
    <property type="match status" value="1"/>
</dbReference>
<evidence type="ECO:0000313" key="11">
    <source>
        <dbReference type="EMBL" id="URZ12198.1"/>
    </source>
</evidence>
<dbReference type="InterPro" id="IPR029045">
    <property type="entry name" value="ClpP/crotonase-like_dom_sf"/>
</dbReference>
<evidence type="ECO:0000313" key="12">
    <source>
        <dbReference type="Proteomes" id="UP000190951"/>
    </source>
</evidence>
<dbReference type="InterPro" id="IPR001095">
    <property type="entry name" value="Acetyl_CoA_COase_a_su"/>
</dbReference>
<dbReference type="PROSITE" id="PS50989">
    <property type="entry name" value="COA_CT_CTER"/>
    <property type="match status" value="1"/>
</dbReference>
<protein>
    <recommendedName>
        <fullName evidence="2">acetyl-CoA carboxytransferase</fullName>
        <ecNumber evidence="2">2.1.3.15</ecNumber>
    </recommendedName>
</protein>
<keyword evidence="7" id="KW-0067">ATP-binding</keyword>
<evidence type="ECO:0000256" key="3">
    <source>
        <dbReference type="ARBA" id="ARBA00022516"/>
    </source>
</evidence>
<keyword evidence="3" id="KW-0444">Lipid biosynthesis</keyword>
<name>A0A1S8MHV0_9CLOT</name>
<dbReference type="RefSeq" id="WP_077831982.1">
    <property type="nucleotide sequence ID" value="NZ_CP096983.1"/>
</dbReference>
<gene>
    <name evidence="11" type="primary">accA_1</name>
    <name evidence="11" type="ORF">CROST_029150</name>
</gene>
<reference evidence="11 12" key="1">
    <citation type="submission" date="2022-04" db="EMBL/GenBank/DDBJ databases">
        <title>Genome sequence of C. roseum typestrain.</title>
        <authorList>
            <person name="Poehlein A."/>
            <person name="Schoch T."/>
            <person name="Duerre P."/>
            <person name="Daniel R."/>
        </authorList>
    </citation>
    <scope>NUCLEOTIDE SEQUENCE [LARGE SCALE GENOMIC DNA]</scope>
    <source>
        <strain evidence="11 12">DSM 7320</strain>
    </source>
</reference>
<dbReference type="PRINTS" id="PR01069">
    <property type="entry name" value="ACCCTRFRASEA"/>
</dbReference>
<dbReference type="EC" id="2.1.3.15" evidence="2"/>
<evidence type="ECO:0000256" key="7">
    <source>
        <dbReference type="ARBA" id="ARBA00022840"/>
    </source>
</evidence>
<sequence>MEELSNGKHQTIDTWDIVLKARSEKRFKSLDIIKGVFEDFFELHGDRCFGDDKSIIGGLAYLDGSPVTIISQQKGYDIQDKIERNYGMTYPEGYKKSLRLMKQAEKFNRPIICLVDTPGAYAGIEAEKRGQALCIGQNLYEMSLFHVPIISIIVGEGGSGGALGLTLANKIFMLENSIFSVVSPEGCASILWKDCSLAPKAAKLLKLTSDDTLKLGIIDKIIYENVEFKVLCDNIKNLLIKTLKEYKEMSPEEIYDDRNKKIRNIGIV</sequence>
<dbReference type="GO" id="GO:0003989">
    <property type="term" value="F:acetyl-CoA carboxylase activity"/>
    <property type="evidence" value="ECO:0007669"/>
    <property type="project" value="InterPro"/>
</dbReference>
<dbReference type="GO" id="GO:0006633">
    <property type="term" value="P:fatty acid biosynthetic process"/>
    <property type="evidence" value="ECO:0007669"/>
    <property type="project" value="UniProtKB-KW"/>
</dbReference>
<proteinExistence type="predicted"/>
<keyword evidence="8" id="KW-0443">Lipid metabolism</keyword>
<dbReference type="PANTHER" id="PTHR42853">
    <property type="entry name" value="ACETYL-COENZYME A CARBOXYLASE CARBOXYL TRANSFERASE SUBUNIT ALPHA"/>
    <property type="match status" value="1"/>
</dbReference>
<evidence type="ECO:0000256" key="6">
    <source>
        <dbReference type="ARBA" id="ARBA00022832"/>
    </source>
</evidence>
<keyword evidence="12" id="KW-1185">Reference proteome</keyword>
<evidence type="ECO:0000256" key="4">
    <source>
        <dbReference type="ARBA" id="ARBA00022679"/>
    </source>
</evidence>
<dbReference type="InterPro" id="IPR011763">
    <property type="entry name" value="COA_CT_C"/>
</dbReference>
<dbReference type="GO" id="GO:0016743">
    <property type="term" value="F:carboxyl- or carbamoyltransferase activity"/>
    <property type="evidence" value="ECO:0007669"/>
    <property type="project" value="InterPro"/>
</dbReference>
<keyword evidence="9" id="KW-0275">Fatty acid biosynthesis</keyword>
<evidence type="ECO:0000256" key="10">
    <source>
        <dbReference type="ARBA" id="ARBA00049152"/>
    </source>
</evidence>
<dbReference type="SUPFAM" id="SSF52096">
    <property type="entry name" value="ClpP/crotonase"/>
    <property type="match status" value="1"/>
</dbReference>
<dbReference type="Pfam" id="PF03255">
    <property type="entry name" value="ACCA"/>
    <property type="match status" value="1"/>
</dbReference>
<dbReference type="NCBIfam" id="NF041504">
    <property type="entry name" value="AccA_sub"/>
    <property type="match status" value="1"/>
</dbReference>
<evidence type="ECO:0000256" key="5">
    <source>
        <dbReference type="ARBA" id="ARBA00022741"/>
    </source>
</evidence>
<comment type="pathway">
    <text evidence="1">Lipid metabolism; malonyl-CoA biosynthesis; malonyl-CoA from acetyl-CoA: step 1/1.</text>
</comment>
<dbReference type="GO" id="GO:0009317">
    <property type="term" value="C:acetyl-CoA carboxylase complex"/>
    <property type="evidence" value="ECO:0007669"/>
    <property type="project" value="InterPro"/>
</dbReference>
<dbReference type="AlphaFoldDB" id="A0A1S8MHV0"/>
<organism evidence="11 12">
    <name type="scientific">Clostridium felsineum</name>
    <dbReference type="NCBI Taxonomy" id="36839"/>
    <lineage>
        <taxon>Bacteria</taxon>
        <taxon>Bacillati</taxon>
        <taxon>Bacillota</taxon>
        <taxon>Clostridia</taxon>
        <taxon>Eubacteriales</taxon>
        <taxon>Clostridiaceae</taxon>
        <taxon>Clostridium</taxon>
    </lineage>
</organism>